<sequence>MANISTVRTISLGSFCLTEQISGCAFGAGPSSHCFAKMQPRCSRQWFSGRCPSRLLVRTIVTTLPRTKENLECFAENQRVAVIGAGAVGSYYGARLCEAGHDVQFHVRGSNLQSFRRKGLKVTSIDGDMYIAPEKIQAYASTNEMKKPVDWIVVSLKSTALDAVPHLLEPLLHPGVRIIAIMNGMIEDDLIAMLKEKMEERSNGPLECCRALYGGMAFICCNRLAPAVVDHSFYGPLAAGVASHRNENRRCEEEDKSAFLRLWAPTKVRVSFEDSLLRGRWRKNIWNLPFNGISVAMGGITVDKIVTDMGLRSLSEHIMSETVAIGNADLEREYGPEGYDPLDEEDKLFLMSLSDTMGEYRPSTMIDLLQRKPMEVYYLFRKPLDRGKELGISSPYLETIVWQIEAYQKEFGLF</sequence>
<dbReference type="Pfam" id="PF08546">
    <property type="entry name" value="ApbA_C"/>
    <property type="match status" value="1"/>
</dbReference>
<dbReference type="GO" id="GO:0008677">
    <property type="term" value="F:2-dehydropantoate 2-reductase activity"/>
    <property type="evidence" value="ECO:0007669"/>
    <property type="project" value="InterPro"/>
</dbReference>
<dbReference type="RefSeq" id="XP_002183689.1">
    <property type="nucleotide sequence ID" value="XM_002183653.1"/>
</dbReference>
<dbReference type="Gene3D" id="3.40.50.720">
    <property type="entry name" value="NAD(P)-binding Rossmann-like Domain"/>
    <property type="match status" value="1"/>
</dbReference>
<evidence type="ECO:0008006" key="8">
    <source>
        <dbReference type="Google" id="ProtNLM"/>
    </source>
</evidence>
<dbReference type="NCBIfam" id="TIGR00745">
    <property type="entry name" value="apbA_panE"/>
    <property type="match status" value="1"/>
</dbReference>
<evidence type="ECO:0000256" key="2">
    <source>
        <dbReference type="ARBA" id="ARBA00022857"/>
    </source>
</evidence>
<dbReference type="Gene3D" id="1.10.1040.10">
    <property type="entry name" value="N-(1-d-carboxylethyl)-l-norvaline Dehydrogenase, domain 2"/>
    <property type="match status" value="1"/>
</dbReference>
<dbReference type="InParanoid" id="B7G919"/>
<dbReference type="GO" id="GO:0005737">
    <property type="term" value="C:cytoplasm"/>
    <property type="evidence" value="ECO:0007669"/>
    <property type="project" value="TreeGrafter"/>
</dbReference>
<keyword evidence="2" id="KW-0521">NADP</keyword>
<organism evidence="6 7">
    <name type="scientific">Phaeodactylum tricornutum (strain CCAP 1055/1)</name>
    <dbReference type="NCBI Taxonomy" id="556484"/>
    <lineage>
        <taxon>Eukaryota</taxon>
        <taxon>Sar</taxon>
        <taxon>Stramenopiles</taxon>
        <taxon>Ochrophyta</taxon>
        <taxon>Bacillariophyta</taxon>
        <taxon>Bacillariophyceae</taxon>
        <taxon>Bacillariophycidae</taxon>
        <taxon>Naviculales</taxon>
        <taxon>Phaeodactylaceae</taxon>
        <taxon>Phaeodactylum</taxon>
    </lineage>
</organism>
<evidence type="ECO:0000259" key="4">
    <source>
        <dbReference type="Pfam" id="PF02558"/>
    </source>
</evidence>
<keyword evidence="3" id="KW-0560">Oxidoreductase</keyword>
<dbReference type="InterPro" id="IPR036291">
    <property type="entry name" value="NAD(P)-bd_dom_sf"/>
</dbReference>
<protein>
    <recommendedName>
        <fullName evidence="8">2-dehydropantoate 2-reductase</fullName>
    </recommendedName>
</protein>
<dbReference type="EMBL" id="CM000622">
    <property type="protein sequence ID" value="EEC44871.1"/>
    <property type="molecule type" value="Genomic_DNA"/>
</dbReference>
<evidence type="ECO:0000256" key="3">
    <source>
        <dbReference type="ARBA" id="ARBA00023002"/>
    </source>
</evidence>
<dbReference type="PaxDb" id="2850-Phatr39578"/>
<dbReference type="SUPFAM" id="SSF51735">
    <property type="entry name" value="NAD(P)-binding Rossmann-fold domains"/>
    <property type="match status" value="1"/>
</dbReference>
<evidence type="ECO:0000259" key="5">
    <source>
        <dbReference type="Pfam" id="PF08546"/>
    </source>
</evidence>
<reference evidence="7" key="2">
    <citation type="submission" date="2008-08" db="EMBL/GenBank/DDBJ databases">
        <authorList>
            <consortium name="Diatom Consortium"/>
            <person name="Grigoriev I."/>
            <person name="Grimwood J."/>
            <person name="Kuo A."/>
            <person name="Otillar R.P."/>
            <person name="Salamov A."/>
            <person name="Detter J.C."/>
            <person name="Lindquist E."/>
            <person name="Shapiro H."/>
            <person name="Lucas S."/>
            <person name="Glavina del Rio T."/>
            <person name="Pitluck S."/>
            <person name="Rokhsar D."/>
            <person name="Bowler C."/>
        </authorList>
    </citation>
    <scope>GENOME REANNOTATION</scope>
    <source>
        <strain evidence="7">CCAP 1055/1</strain>
    </source>
</reference>
<dbReference type="InterPro" id="IPR013328">
    <property type="entry name" value="6PGD_dom2"/>
</dbReference>
<feature type="domain" description="Ketopantoate reductase N-terminal" evidence="4">
    <location>
        <begin position="80"/>
        <end position="241"/>
    </location>
</feature>
<dbReference type="InterPro" id="IPR051402">
    <property type="entry name" value="KPR-Related"/>
</dbReference>
<proteinExistence type="inferred from homology"/>
<dbReference type="STRING" id="556484.B7G919"/>
<dbReference type="GO" id="GO:0015940">
    <property type="term" value="P:pantothenate biosynthetic process"/>
    <property type="evidence" value="ECO:0007669"/>
    <property type="project" value="InterPro"/>
</dbReference>
<name>B7G919_PHATC</name>
<evidence type="ECO:0000256" key="1">
    <source>
        <dbReference type="ARBA" id="ARBA00007870"/>
    </source>
</evidence>
<dbReference type="InterPro" id="IPR008927">
    <property type="entry name" value="6-PGluconate_DH-like_C_sf"/>
</dbReference>
<keyword evidence="7" id="KW-1185">Reference proteome</keyword>
<dbReference type="GeneID" id="7195243"/>
<dbReference type="InterPro" id="IPR003710">
    <property type="entry name" value="ApbA"/>
</dbReference>
<accession>B7G919</accession>
<comment type="similarity">
    <text evidence="1">Belongs to the ketopantoate reductase family.</text>
</comment>
<dbReference type="InterPro" id="IPR013332">
    <property type="entry name" value="KPR_N"/>
</dbReference>
<feature type="domain" description="Ketopantoate reductase C-terminal" evidence="5">
    <location>
        <begin position="277"/>
        <end position="407"/>
    </location>
</feature>
<dbReference type="InterPro" id="IPR013752">
    <property type="entry name" value="KPA_reductase"/>
</dbReference>
<dbReference type="SUPFAM" id="SSF48179">
    <property type="entry name" value="6-phosphogluconate dehydrogenase C-terminal domain-like"/>
    <property type="match status" value="1"/>
</dbReference>
<evidence type="ECO:0000313" key="6">
    <source>
        <dbReference type="EMBL" id="EEC44871.1"/>
    </source>
</evidence>
<gene>
    <name evidence="6" type="ORF">PHATRDRAFT_39578</name>
</gene>
<dbReference type="PANTHER" id="PTHR21708">
    <property type="entry name" value="PROBABLE 2-DEHYDROPANTOATE 2-REDUCTASE"/>
    <property type="match status" value="1"/>
</dbReference>
<dbReference type="HOGENOM" id="CLU_031468_6_1_1"/>
<dbReference type="KEGG" id="pti:PHATRDRAFT_39578"/>
<dbReference type="OrthoDB" id="3609at2759"/>
<dbReference type="Pfam" id="PF02558">
    <property type="entry name" value="ApbA"/>
    <property type="match status" value="1"/>
</dbReference>
<reference evidence="6 7" key="1">
    <citation type="journal article" date="2008" name="Nature">
        <title>The Phaeodactylum genome reveals the evolutionary history of diatom genomes.</title>
        <authorList>
            <person name="Bowler C."/>
            <person name="Allen A.E."/>
            <person name="Badger J.H."/>
            <person name="Grimwood J."/>
            <person name="Jabbari K."/>
            <person name="Kuo A."/>
            <person name="Maheswari U."/>
            <person name="Martens C."/>
            <person name="Maumus F."/>
            <person name="Otillar R.P."/>
            <person name="Rayko E."/>
            <person name="Salamov A."/>
            <person name="Vandepoele K."/>
            <person name="Beszteri B."/>
            <person name="Gruber A."/>
            <person name="Heijde M."/>
            <person name="Katinka M."/>
            <person name="Mock T."/>
            <person name="Valentin K."/>
            <person name="Verret F."/>
            <person name="Berges J.A."/>
            <person name="Brownlee C."/>
            <person name="Cadoret J.P."/>
            <person name="Chiovitti A."/>
            <person name="Choi C.J."/>
            <person name="Coesel S."/>
            <person name="De Martino A."/>
            <person name="Detter J.C."/>
            <person name="Durkin C."/>
            <person name="Falciatore A."/>
            <person name="Fournet J."/>
            <person name="Haruta M."/>
            <person name="Huysman M.J."/>
            <person name="Jenkins B.D."/>
            <person name="Jiroutova K."/>
            <person name="Jorgensen R.E."/>
            <person name="Joubert Y."/>
            <person name="Kaplan A."/>
            <person name="Kroger N."/>
            <person name="Kroth P.G."/>
            <person name="La Roche J."/>
            <person name="Lindquist E."/>
            <person name="Lommer M."/>
            <person name="Martin-Jezequel V."/>
            <person name="Lopez P.J."/>
            <person name="Lucas S."/>
            <person name="Mangogna M."/>
            <person name="McGinnis K."/>
            <person name="Medlin L.K."/>
            <person name="Montsant A."/>
            <person name="Oudot-Le Secq M.P."/>
            <person name="Napoli C."/>
            <person name="Obornik M."/>
            <person name="Parker M.S."/>
            <person name="Petit J.L."/>
            <person name="Porcel B.M."/>
            <person name="Poulsen N."/>
            <person name="Robison M."/>
            <person name="Rychlewski L."/>
            <person name="Rynearson T.A."/>
            <person name="Schmutz J."/>
            <person name="Shapiro H."/>
            <person name="Siaut M."/>
            <person name="Stanley M."/>
            <person name="Sussman M.R."/>
            <person name="Taylor A.R."/>
            <person name="Vardi A."/>
            <person name="von Dassow P."/>
            <person name="Vyverman W."/>
            <person name="Willis A."/>
            <person name="Wyrwicz L.S."/>
            <person name="Rokhsar D.S."/>
            <person name="Weissenbach J."/>
            <person name="Armbrust E.V."/>
            <person name="Green B.R."/>
            <person name="Van de Peer Y."/>
            <person name="Grigoriev I.V."/>
        </authorList>
    </citation>
    <scope>NUCLEOTIDE SEQUENCE [LARGE SCALE GENOMIC DNA]</scope>
    <source>
        <strain evidence="6 7">CCAP 1055/1</strain>
    </source>
</reference>
<evidence type="ECO:0000313" key="7">
    <source>
        <dbReference type="Proteomes" id="UP000000759"/>
    </source>
</evidence>
<dbReference type="PANTHER" id="PTHR21708:SF26">
    <property type="entry name" value="2-DEHYDROPANTOATE 2-REDUCTASE"/>
    <property type="match status" value="1"/>
</dbReference>
<dbReference type="eggNOG" id="ENOG502S4KJ">
    <property type="taxonomic scope" value="Eukaryota"/>
</dbReference>
<dbReference type="AlphaFoldDB" id="B7G919"/>
<dbReference type="Proteomes" id="UP000000759">
    <property type="component" value="Chromosome 20"/>
</dbReference>